<dbReference type="Proteomes" id="UP000694005">
    <property type="component" value="Chromosome A02"/>
</dbReference>
<dbReference type="Gramene" id="A02p14330.2_BraZ1">
    <property type="protein sequence ID" value="A02p14330.2_BraZ1.CDS.1"/>
    <property type="gene ID" value="A02g14330.2_BraZ1"/>
</dbReference>
<name>A0A8D9LZC1_BRACM</name>
<feature type="non-terminal residue" evidence="1">
    <location>
        <position position="1"/>
    </location>
</feature>
<organism evidence="1 2">
    <name type="scientific">Brassica campestris</name>
    <name type="common">Field mustard</name>
    <dbReference type="NCBI Taxonomy" id="3711"/>
    <lineage>
        <taxon>Eukaryota</taxon>
        <taxon>Viridiplantae</taxon>
        <taxon>Streptophyta</taxon>
        <taxon>Embryophyta</taxon>
        <taxon>Tracheophyta</taxon>
        <taxon>Spermatophyta</taxon>
        <taxon>Magnoliopsida</taxon>
        <taxon>eudicotyledons</taxon>
        <taxon>Gunneridae</taxon>
        <taxon>Pentapetalae</taxon>
        <taxon>rosids</taxon>
        <taxon>malvids</taxon>
        <taxon>Brassicales</taxon>
        <taxon>Brassicaceae</taxon>
        <taxon>Brassiceae</taxon>
        <taxon>Brassica</taxon>
    </lineage>
</organism>
<evidence type="ECO:0000313" key="2">
    <source>
        <dbReference type="Proteomes" id="UP000694005"/>
    </source>
</evidence>
<accession>A0A8D9LZC1</accession>
<protein>
    <submittedName>
        <fullName evidence="1">Uncharacterized protein</fullName>
    </submittedName>
</protein>
<reference evidence="1 2" key="1">
    <citation type="submission" date="2021-07" db="EMBL/GenBank/DDBJ databases">
        <authorList>
            <consortium name="Genoscope - CEA"/>
            <person name="William W."/>
        </authorList>
    </citation>
    <scope>NUCLEOTIDE SEQUENCE [LARGE SCALE GENOMIC DNA]</scope>
</reference>
<dbReference type="AlphaFoldDB" id="A0A8D9LZC1"/>
<proteinExistence type="predicted"/>
<sequence length="98" mass="11386">KPSSFYHVSDCPANNRHTSIHETVIFLLPKKRHDRVLPTTKPNLEKTRSNQMVLNLSQSRSLVSQINRFKEKPIDINRTHAFAIRTCTMIIFIDRGKT</sequence>
<evidence type="ECO:0000313" key="1">
    <source>
        <dbReference type="EMBL" id="CAG7892481.1"/>
    </source>
</evidence>
<dbReference type="EMBL" id="LS974618">
    <property type="protein sequence ID" value="CAG7892481.1"/>
    <property type="molecule type" value="Genomic_DNA"/>
</dbReference>
<gene>
    <name evidence="1" type="ORF">BRAPAZ1V2_A02P14330.2</name>
</gene>